<dbReference type="AlphaFoldDB" id="A0A2P2CAB4"/>
<accession>A0A2P2CAB4</accession>
<dbReference type="PANTHER" id="PTHR41700:SF1">
    <property type="entry name" value="N-ACETYLTRANSFERASE DOMAIN-CONTAINING PROTEIN"/>
    <property type="match status" value="1"/>
</dbReference>
<reference evidence="2" key="1">
    <citation type="submission" date="2015-08" db="EMBL/GenBank/DDBJ databases">
        <authorList>
            <person name="Babu N.S."/>
            <person name="Beckwith C.J."/>
            <person name="Beseler K.G."/>
            <person name="Brison A."/>
            <person name="Carone J.V."/>
            <person name="Caskin T.P."/>
            <person name="Diamond M."/>
            <person name="Durham M.E."/>
            <person name="Foxe J.M."/>
            <person name="Go M."/>
            <person name="Henderson B.A."/>
            <person name="Jones I.B."/>
            <person name="McGettigan J.A."/>
            <person name="Micheletti S.J."/>
            <person name="Nasrallah M.E."/>
            <person name="Ortiz D."/>
            <person name="Piller C.R."/>
            <person name="Privatt S.R."/>
            <person name="Schneider S.L."/>
            <person name="Sharp S."/>
            <person name="Smith T.C."/>
            <person name="Stanton J.D."/>
            <person name="Ullery H.E."/>
            <person name="Wilson R.J."/>
            <person name="Serrano M.G."/>
            <person name="Buck G."/>
            <person name="Lee V."/>
            <person name="Wang Y."/>
            <person name="Carvalho R."/>
            <person name="Voegtly L."/>
            <person name="Shi R."/>
            <person name="Duckworth R."/>
            <person name="Johnson A."/>
            <person name="Loviza R."/>
            <person name="Walstead R."/>
            <person name="Shah Z."/>
            <person name="Kiflezghi M."/>
            <person name="Wade K."/>
            <person name="Ball S.L."/>
            <person name="Bradley K.W."/>
            <person name="Asai D.J."/>
            <person name="Bowman C.A."/>
            <person name="Russell D.A."/>
            <person name="Pope W.H."/>
            <person name="Jacobs-Sera D."/>
            <person name="Hendrix R.W."/>
            <person name="Hatfull G.F."/>
        </authorList>
    </citation>
    <scope>NUCLEOTIDE SEQUENCE</scope>
</reference>
<dbReference type="InterPro" id="IPR016181">
    <property type="entry name" value="Acyl_CoA_acyltransferase"/>
</dbReference>
<name>A0A2P2CAB4_9ZZZZ</name>
<dbReference type="InterPro" id="IPR038764">
    <property type="entry name" value="GNAT_N_AcTrfase_prd"/>
</dbReference>
<dbReference type="InterPro" id="IPR038740">
    <property type="entry name" value="BioF2-like_GNAT_dom"/>
</dbReference>
<dbReference type="PROSITE" id="PS51186">
    <property type="entry name" value="GNAT"/>
    <property type="match status" value="1"/>
</dbReference>
<sequence>MTPPRKATSMGAMRTSSAVATDLDAAVQGADAAARAAGVTVRSLVELPDLEQAVALFAEIWRREASPPLTLELLRALTKAGNYVGGAFADGRLVGACVGFFHAPEEDSLHSHIAGVAPGAAGRNIGFALKLHQRAWAIARGVGEIAWTFDPLVARNAWFNLTKLGARATEYLPNFYGPMDDGINGRDESDRLLVRWRLTDPAVVLACAGGGVGAVAADLEAGGAVVALGSDDAGQPVPGRLDGPVSLVAVPSDVAVLRGAAPETAARWRIAVREVLTTLLADGSGRIEGFDRTGWYVVRREL</sequence>
<organism evidence="2">
    <name type="scientific">metagenome</name>
    <dbReference type="NCBI Taxonomy" id="256318"/>
    <lineage>
        <taxon>unclassified sequences</taxon>
        <taxon>metagenomes</taxon>
    </lineage>
</organism>
<protein>
    <recommendedName>
        <fullName evidence="1">N-acetyltransferase domain-containing protein</fullName>
    </recommendedName>
</protein>
<evidence type="ECO:0000259" key="1">
    <source>
        <dbReference type="PROSITE" id="PS51186"/>
    </source>
</evidence>
<dbReference type="GO" id="GO:0016747">
    <property type="term" value="F:acyltransferase activity, transferring groups other than amino-acyl groups"/>
    <property type="evidence" value="ECO:0007669"/>
    <property type="project" value="InterPro"/>
</dbReference>
<dbReference type="SUPFAM" id="SSF55729">
    <property type="entry name" value="Acyl-CoA N-acyltransferases (Nat)"/>
    <property type="match status" value="1"/>
</dbReference>
<gene>
    <name evidence="2" type="ORF">NOCA1130245</name>
</gene>
<dbReference type="PANTHER" id="PTHR41700">
    <property type="entry name" value="GCN5-RELATED N-ACETYLTRANSFERASE"/>
    <property type="match status" value="1"/>
</dbReference>
<dbReference type="InterPro" id="IPR000182">
    <property type="entry name" value="GNAT_dom"/>
</dbReference>
<evidence type="ECO:0000313" key="2">
    <source>
        <dbReference type="EMBL" id="CUR57832.1"/>
    </source>
</evidence>
<dbReference type="Pfam" id="PF13480">
    <property type="entry name" value="Acetyltransf_6"/>
    <property type="match status" value="1"/>
</dbReference>
<feature type="domain" description="N-acetyltransferase" evidence="1">
    <location>
        <begin position="39"/>
        <end position="184"/>
    </location>
</feature>
<dbReference type="EMBL" id="CZKB01000005">
    <property type="protein sequence ID" value="CUR57832.1"/>
    <property type="molecule type" value="Genomic_DNA"/>
</dbReference>
<dbReference type="Gene3D" id="3.40.630.30">
    <property type="match status" value="1"/>
</dbReference>
<proteinExistence type="predicted"/>